<proteinExistence type="predicted"/>
<dbReference type="Pfam" id="PF14616">
    <property type="entry name" value="Rua1_C"/>
    <property type="match status" value="1"/>
</dbReference>
<evidence type="ECO:0000313" key="3">
    <source>
        <dbReference type="Proteomes" id="UP000077266"/>
    </source>
</evidence>
<organism evidence="2 3">
    <name type="scientific">Exidia glandulosa HHB12029</name>
    <dbReference type="NCBI Taxonomy" id="1314781"/>
    <lineage>
        <taxon>Eukaryota</taxon>
        <taxon>Fungi</taxon>
        <taxon>Dikarya</taxon>
        <taxon>Basidiomycota</taxon>
        <taxon>Agaricomycotina</taxon>
        <taxon>Agaricomycetes</taxon>
        <taxon>Auriculariales</taxon>
        <taxon>Exidiaceae</taxon>
        <taxon>Exidia</taxon>
    </lineage>
</organism>
<dbReference type="InterPro" id="IPR028012">
    <property type="entry name" value="Rua1_C"/>
</dbReference>
<evidence type="ECO:0000259" key="1">
    <source>
        <dbReference type="Pfam" id="PF14616"/>
    </source>
</evidence>
<dbReference type="OrthoDB" id="5595379at2759"/>
<dbReference type="PANTHER" id="PTHR28125">
    <property type="entry name" value="MEIOTIC EXPRESSION UP-REGULATED PROTEIN 26"/>
    <property type="match status" value="1"/>
</dbReference>
<name>A0A165D3F3_EXIGL</name>
<keyword evidence="3" id="KW-1185">Reference proteome</keyword>
<protein>
    <recommendedName>
        <fullName evidence="1">Transcription regulator Rua1 C-terminal domain-containing protein</fullName>
    </recommendedName>
</protein>
<dbReference type="EMBL" id="KV426258">
    <property type="protein sequence ID" value="KZV83696.1"/>
    <property type="molecule type" value="Genomic_DNA"/>
</dbReference>
<feature type="domain" description="Transcription regulator Rua1 C-terminal" evidence="1">
    <location>
        <begin position="1"/>
        <end position="78"/>
    </location>
</feature>
<accession>A0A165D3F3</accession>
<dbReference type="InParanoid" id="A0A165D3F3"/>
<feature type="non-terminal residue" evidence="2">
    <location>
        <position position="103"/>
    </location>
</feature>
<dbReference type="STRING" id="1314781.A0A165D3F3"/>
<dbReference type="Proteomes" id="UP000077266">
    <property type="component" value="Unassembled WGS sequence"/>
</dbReference>
<dbReference type="AlphaFoldDB" id="A0A165D3F3"/>
<dbReference type="PANTHER" id="PTHR28125:SF2">
    <property type="entry name" value="MEIOTIC EXPRESSION UP-REGULATED PROTEIN 26"/>
    <property type="match status" value="1"/>
</dbReference>
<evidence type="ECO:0000313" key="2">
    <source>
        <dbReference type="EMBL" id="KZV83696.1"/>
    </source>
</evidence>
<gene>
    <name evidence="2" type="ORF">EXIGLDRAFT_571148</name>
</gene>
<sequence>MKVSAYNYHMQNAHGISASSKLPFSPPVEFRNAKRAVTGKHEKGAVLEGKCHQCQKFIPLEGVKVKEIYWWKHASKCHQSSVEGECDLYYEDPVLSRIQAFEA</sequence>
<reference evidence="2 3" key="1">
    <citation type="journal article" date="2016" name="Mol. Biol. Evol.">
        <title>Comparative Genomics of Early-Diverging Mushroom-Forming Fungi Provides Insights into the Origins of Lignocellulose Decay Capabilities.</title>
        <authorList>
            <person name="Nagy L.G."/>
            <person name="Riley R."/>
            <person name="Tritt A."/>
            <person name="Adam C."/>
            <person name="Daum C."/>
            <person name="Floudas D."/>
            <person name="Sun H."/>
            <person name="Yadav J.S."/>
            <person name="Pangilinan J."/>
            <person name="Larsson K.H."/>
            <person name="Matsuura K."/>
            <person name="Barry K."/>
            <person name="Labutti K."/>
            <person name="Kuo R."/>
            <person name="Ohm R.A."/>
            <person name="Bhattacharya S.S."/>
            <person name="Shirouzu T."/>
            <person name="Yoshinaga Y."/>
            <person name="Martin F.M."/>
            <person name="Grigoriev I.V."/>
            <person name="Hibbett D.S."/>
        </authorList>
    </citation>
    <scope>NUCLEOTIDE SEQUENCE [LARGE SCALE GENOMIC DNA]</scope>
    <source>
        <strain evidence="2 3">HHB12029</strain>
    </source>
</reference>